<feature type="chain" id="PRO_5045363998" evidence="2">
    <location>
        <begin position="22"/>
        <end position="114"/>
    </location>
</feature>
<name>A0ABS5DTM1_9BURK</name>
<accession>A0ABS5DTM1</accession>
<keyword evidence="4" id="KW-1185">Reference proteome</keyword>
<gene>
    <name evidence="3" type="ORF">KAK11_03785</name>
</gene>
<feature type="signal peptide" evidence="2">
    <location>
        <begin position="1"/>
        <end position="21"/>
    </location>
</feature>
<dbReference type="Proteomes" id="UP000672097">
    <property type="component" value="Unassembled WGS sequence"/>
</dbReference>
<keyword evidence="2" id="KW-0732">Signal</keyword>
<evidence type="ECO:0000313" key="3">
    <source>
        <dbReference type="EMBL" id="MBQ0934439.1"/>
    </source>
</evidence>
<comment type="caution">
    <text evidence="3">The sequence shown here is derived from an EMBL/GenBank/DDBJ whole genome shotgun (WGS) entry which is preliminary data.</text>
</comment>
<feature type="region of interest" description="Disordered" evidence="1">
    <location>
        <begin position="93"/>
        <end position="114"/>
    </location>
</feature>
<organism evidence="3 4">
    <name type="scientific">Ideonella paludis</name>
    <dbReference type="NCBI Taxonomy" id="1233411"/>
    <lineage>
        <taxon>Bacteria</taxon>
        <taxon>Pseudomonadati</taxon>
        <taxon>Pseudomonadota</taxon>
        <taxon>Betaproteobacteria</taxon>
        <taxon>Burkholderiales</taxon>
        <taxon>Sphaerotilaceae</taxon>
        <taxon>Ideonella</taxon>
    </lineage>
</organism>
<proteinExistence type="predicted"/>
<sequence length="114" mass="11860">MRLCFVLFCVVCCWWGVPAFAQAPVQAAPTVGAAAASGMMSAAILADAAQVSASPAPTLDTSAQDASCELAEFIPHVIPKAWALMTADRPCEGPLAEPDGVPRGRLSRPPQPQR</sequence>
<evidence type="ECO:0000313" key="4">
    <source>
        <dbReference type="Proteomes" id="UP000672097"/>
    </source>
</evidence>
<evidence type="ECO:0000256" key="2">
    <source>
        <dbReference type="SAM" id="SignalP"/>
    </source>
</evidence>
<evidence type="ECO:0000256" key="1">
    <source>
        <dbReference type="SAM" id="MobiDB-lite"/>
    </source>
</evidence>
<dbReference type="EMBL" id="JAGQDG010000001">
    <property type="protein sequence ID" value="MBQ0934439.1"/>
    <property type="molecule type" value="Genomic_DNA"/>
</dbReference>
<reference evidence="3 4" key="1">
    <citation type="submission" date="2021-04" db="EMBL/GenBank/DDBJ databases">
        <title>The genome sequence of type strain Ideonella paludis KCTC 32238.</title>
        <authorList>
            <person name="Liu Y."/>
        </authorList>
    </citation>
    <scope>NUCLEOTIDE SEQUENCE [LARGE SCALE GENOMIC DNA]</scope>
    <source>
        <strain evidence="3 4">KCTC 32238</strain>
    </source>
</reference>
<protein>
    <submittedName>
        <fullName evidence="3">Uncharacterized protein</fullName>
    </submittedName>
</protein>